<dbReference type="InterPro" id="IPR016024">
    <property type="entry name" value="ARM-type_fold"/>
</dbReference>
<organism evidence="3 4">
    <name type="scientific">Rhizoctonia solani</name>
    <dbReference type="NCBI Taxonomy" id="456999"/>
    <lineage>
        <taxon>Eukaryota</taxon>
        <taxon>Fungi</taxon>
        <taxon>Dikarya</taxon>
        <taxon>Basidiomycota</taxon>
        <taxon>Agaricomycotina</taxon>
        <taxon>Agaricomycetes</taxon>
        <taxon>Cantharellales</taxon>
        <taxon>Ceratobasidiaceae</taxon>
        <taxon>Rhizoctonia</taxon>
    </lineage>
</organism>
<dbReference type="Proteomes" id="UP000602905">
    <property type="component" value="Unassembled WGS sequence"/>
</dbReference>
<feature type="compositionally biased region" description="Low complexity" evidence="1">
    <location>
        <begin position="661"/>
        <end position="676"/>
    </location>
</feature>
<keyword evidence="3" id="KW-0418">Kinase</keyword>
<dbReference type="SUPFAM" id="SSF48371">
    <property type="entry name" value="ARM repeat"/>
    <property type="match status" value="1"/>
</dbReference>
<evidence type="ECO:0000313" key="3">
    <source>
        <dbReference type="EMBL" id="KAF8699099.1"/>
    </source>
</evidence>
<dbReference type="OrthoDB" id="79687at2759"/>
<proteinExistence type="predicted"/>
<dbReference type="PANTHER" id="PTHR12984:SF6">
    <property type="entry name" value="SCY1-LIKE PROTEIN 2"/>
    <property type="match status" value="1"/>
</dbReference>
<dbReference type="InterPro" id="IPR000719">
    <property type="entry name" value="Prot_kinase_dom"/>
</dbReference>
<dbReference type="SUPFAM" id="SSF56112">
    <property type="entry name" value="Protein kinase-like (PK-like)"/>
    <property type="match status" value="1"/>
</dbReference>
<accession>A0A8H7HQ05</accession>
<feature type="region of interest" description="Disordered" evidence="1">
    <location>
        <begin position="646"/>
        <end position="717"/>
    </location>
</feature>
<feature type="compositionally biased region" description="Polar residues" evidence="1">
    <location>
        <begin position="697"/>
        <end position="714"/>
    </location>
</feature>
<protein>
    <submittedName>
        <fullName evidence="3">Protein tyrosine kinase</fullName>
    </submittedName>
</protein>
<dbReference type="EMBL" id="JACYCD010000239">
    <property type="protein sequence ID" value="KAF8699099.1"/>
    <property type="molecule type" value="Genomic_DNA"/>
</dbReference>
<keyword evidence="3" id="KW-0808">Transferase</keyword>
<reference evidence="3" key="1">
    <citation type="submission" date="2020-09" db="EMBL/GenBank/DDBJ databases">
        <title>Comparative genome analyses of four rice-infecting Rhizoctonia solani isolates reveal extensive enrichment of homogalacturonan modification genes.</title>
        <authorList>
            <person name="Lee D.-Y."/>
            <person name="Jeon J."/>
            <person name="Kim K.-T."/>
            <person name="Cheong K."/>
            <person name="Song H."/>
            <person name="Choi G."/>
            <person name="Ko J."/>
            <person name="Opiyo S.O."/>
            <person name="Zuo S."/>
            <person name="Madhav S."/>
            <person name="Lee Y.-H."/>
            <person name="Wang G.-L."/>
        </authorList>
    </citation>
    <scope>NUCLEOTIDE SEQUENCE</scope>
    <source>
        <strain evidence="3">AG1-IA WGL</strain>
    </source>
</reference>
<dbReference type="Gene3D" id="1.25.10.10">
    <property type="entry name" value="Leucine-rich Repeat Variant"/>
    <property type="match status" value="1"/>
</dbReference>
<feature type="region of interest" description="Disordered" evidence="1">
    <location>
        <begin position="734"/>
        <end position="799"/>
    </location>
</feature>
<feature type="domain" description="Protein kinase" evidence="2">
    <location>
        <begin position="18"/>
        <end position="328"/>
    </location>
</feature>
<feature type="compositionally biased region" description="Polar residues" evidence="1">
    <location>
        <begin position="775"/>
        <end position="799"/>
    </location>
</feature>
<dbReference type="Gene3D" id="3.30.200.20">
    <property type="entry name" value="Phosphorylase Kinase, domain 1"/>
    <property type="match status" value="1"/>
</dbReference>
<dbReference type="SMART" id="SM00220">
    <property type="entry name" value="S_TKc"/>
    <property type="match status" value="1"/>
</dbReference>
<dbReference type="InterPro" id="IPR011989">
    <property type="entry name" value="ARM-like"/>
</dbReference>
<dbReference type="InterPro" id="IPR011009">
    <property type="entry name" value="Kinase-like_dom_sf"/>
</dbReference>
<dbReference type="CDD" id="cd14011">
    <property type="entry name" value="PK_SCY1_like"/>
    <property type="match status" value="1"/>
</dbReference>
<dbReference type="GO" id="GO:0005524">
    <property type="term" value="F:ATP binding"/>
    <property type="evidence" value="ECO:0007669"/>
    <property type="project" value="InterPro"/>
</dbReference>
<dbReference type="PANTHER" id="PTHR12984">
    <property type="entry name" value="SCY1-RELATED S/T PROTEIN KINASE-LIKE"/>
    <property type="match status" value="1"/>
</dbReference>
<feature type="compositionally biased region" description="Pro residues" evidence="1">
    <location>
        <begin position="737"/>
        <end position="749"/>
    </location>
</feature>
<evidence type="ECO:0000256" key="1">
    <source>
        <dbReference type="SAM" id="MobiDB-lite"/>
    </source>
</evidence>
<evidence type="ECO:0000313" key="4">
    <source>
        <dbReference type="Proteomes" id="UP000602905"/>
    </source>
</evidence>
<evidence type="ECO:0000259" key="2">
    <source>
        <dbReference type="PROSITE" id="PS50011"/>
    </source>
</evidence>
<comment type="caution">
    <text evidence="3">The sequence shown here is derived from an EMBL/GenBank/DDBJ whole genome shotgun (WGS) entry which is preliminary data.</text>
</comment>
<name>A0A8H7HQ05_9AGAM</name>
<dbReference type="Gene3D" id="1.10.510.10">
    <property type="entry name" value="Transferase(Phosphotransferase) domain 1"/>
    <property type="match status" value="1"/>
</dbReference>
<feature type="non-terminal residue" evidence="3">
    <location>
        <position position="1"/>
    </location>
</feature>
<dbReference type="InterPro" id="IPR051177">
    <property type="entry name" value="CIK-Related_Protein"/>
</dbReference>
<dbReference type="PROSITE" id="PS50011">
    <property type="entry name" value="PROTEIN_KINASE_DOM"/>
    <property type="match status" value="1"/>
</dbReference>
<dbReference type="AlphaFoldDB" id="A0A8H7HQ05"/>
<gene>
    <name evidence="3" type="ORF">RHS03_07318</name>
</gene>
<feature type="compositionally biased region" description="Low complexity" evidence="1">
    <location>
        <begin position="750"/>
        <end position="760"/>
    </location>
</feature>
<sequence length="868" mass="93093">MLAAASSLFSRSAIYANYTISSAASTSASSQSSSATQAGPTVPPFQVGLWKVTEATHKVTNKRVSVWVHDKRGAEVDKLPAASKENVLTILKAEVTALSRLRHPSVLEVVEPLEDGRSELVFATEPLLSTLAISIPGSGSSSRKPQVELDEVEIQKGILQVAKGLSFLHTSARLVHSNLNPSSVLINSAGDWKLSGLGLTIPLLSPTGDPTRWDFPAYDNRLPEYIQRNYDYMAPEYAVDERIETGSDMYSLGCLVYAVHMKGKTPFTTHGSMNTLRENARKLENGTLSALPSLGGLDADLRSLLMVLITRSSGSRPTASSVPSHAFFNALPISTLNFLDRATFAAKPREEKVAFMKGLAGVLGSFSDALKRRKILPSLLEEMKDPLLLPSILPNVFTIADKLTPAEFASTVLPALKPLFVVRDPPQNVLAMLDNLSMIQGKTTPAVFRADVLPLVYNALDSEHPHVQERALKTVPDLCETIDYAEVQGVLFPRVALVFTKTRILSVKVNTLVCFLAMVKTLDQASLTQKLVPLLSKIRTKGTDPEPSVMLATLDVHERMGMKVDREAVATLVLPQLWAMSVGPLLNISQFQRFMVVIKSLSERIEKEHAQHLRDSQRVEDRSAIALNNSANAPIASVDFHSLVSGGRSPSTAPGTITPIANGSNTPTPAPTTGNGWDDDMWDSMLNSAPSSPPPATVSNRSSLSVPASTQSLPVTPRPITSAARALGAKPITSAIAPPPISSIIPPPSSSLSSPLSSTSTNNNMFGSLPPPMTRSATTQATPSAPNYNITLTPTPPRSNNTAFTPLTPSAPSYNVNTSNPSPSIGMGVMQPQMSSSILQPTNTSSTWTNQNIKKMGADAWSDFDPLG</sequence>
<dbReference type="GO" id="GO:0004672">
    <property type="term" value="F:protein kinase activity"/>
    <property type="evidence" value="ECO:0007669"/>
    <property type="project" value="InterPro"/>
</dbReference>
<dbReference type="Pfam" id="PF00069">
    <property type="entry name" value="Pkinase"/>
    <property type="match status" value="1"/>
</dbReference>